<evidence type="ECO:0000313" key="3">
    <source>
        <dbReference type="Proteomes" id="UP000003964"/>
    </source>
</evidence>
<organism evidence="2 3">
    <name type="scientific">Fusobacterium periodonticum 1_1_41FAA</name>
    <dbReference type="NCBI Taxonomy" id="469621"/>
    <lineage>
        <taxon>Bacteria</taxon>
        <taxon>Fusobacteriati</taxon>
        <taxon>Fusobacteriota</taxon>
        <taxon>Fusobacteriia</taxon>
        <taxon>Fusobacteriales</taxon>
        <taxon>Fusobacteriaceae</taxon>
        <taxon>Fusobacterium</taxon>
    </lineage>
</organism>
<name>D6LIH4_9FUSO</name>
<dbReference type="EMBL" id="GG770383">
    <property type="protein sequence ID" value="EFG28200.2"/>
    <property type="molecule type" value="Genomic_DNA"/>
</dbReference>
<keyword evidence="1" id="KW-0812">Transmembrane</keyword>
<dbReference type="Proteomes" id="UP000003964">
    <property type="component" value="Unassembled WGS sequence"/>
</dbReference>
<keyword evidence="1" id="KW-0472">Membrane</keyword>
<protein>
    <submittedName>
        <fullName evidence="2">Uncharacterized protein</fullName>
    </submittedName>
</protein>
<sequence length="110" mass="12634">MIALTQEHLGFIGSIVGLIGVIVGVMSAIDRKFEKNNTRLEIMIDKKLDKIVYEEHKKAFESWTNEKDKILENKINKMENDFKSDLQEIKATLKEINSHILGCGKRTDDK</sequence>
<feature type="transmembrane region" description="Helical" evidence="1">
    <location>
        <begin position="12"/>
        <end position="29"/>
    </location>
</feature>
<evidence type="ECO:0000313" key="2">
    <source>
        <dbReference type="EMBL" id="EFG28200.2"/>
    </source>
</evidence>
<dbReference type="RefSeq" id="WP_008821458.1">
    <property type="nucleotide sequence ID" value="NZ_GG770383.1"/>
</dbReference>
<proteinExistence type="predicted"/>
<accession>D6LIH4</accession>
<gene>
    <name evidence="2" type="ORF">HMPREF0400_01539</name>
</gene>
<reference evidence="2 3" key="1">
    <citation type="submission" date="2010-03" db="EMBL/GenBank/DDBJ databases">
        <title>The Genome Sequence of Fusobacterium sp. 1_1_41FAA.</title>
        <authorList>
            <consortium name="The Broad Institute Genome Sequencing Platform"/>
            <person name="Ward D."/>
            <person name="Earl A."/>
            <person name="Feldgarden M."/>
            <person name="Gevers D."/>
            <person name="Young S.K."/>
            <person name="Zeng Q."/>
            <person name="Koehrsen M."/>
            <person name="Alvarado L."/>
            <person name="Berlin A."/>
            <person name="Borenstein D."/>
            <person name="Chapman S."/>
            <person name="Chen Z."/>
            <person name="Engels R."/>
            <person name="Freedman E."/>
            <person name="Gellesch M."/>
            <person name="Goldberg J."/>
            <person name="Griggs A."/>
            <person name="Gujja S."/>
            <person name="Heilman E."/>
            <person name="Heiman D."/>
            <person name="Hepburn T."/>
            <person name="Howarth C."/>
            <person name="Jen D."/>
            <person name="Larson L."/>
            <person name="Mehta T."/>
            <person name="Park D."/>
            <person name="Pearson M."/>
            <person name="Richards J."/>
            <person name="Roberts A."/>
            <person name="Saif S."/>
            <person name="Shea T."/>
            <person name="Shenoy N."/>
            <person name="Sisk P."/>
            <person name="Stolte C."/>
            <person name="Sykes S."/>
            <person name="Walk T."/>
            <person name="White J."/>
            <person name="Yandava C."/>
            <person name="Strauss J.C."/>
            <person name="Ambrose C.E."/>
            <person name="Allen-Vercoe E."/>
            <person name="Haas B."/>
            <person name="Henn M.R."/>
            <person name="Nusbaum C."/>
            <person name="Birren B."/>
        </authorList>
    </citation>
    <scope>NUCLEOTIDE SEQUENCE [LARGE SCALE GENOMIC DNA]</scope>
    <source>
        <strain evidence="2 3">1_1_41FAA</strain>
    </source>
</reference>
<dbReference type="AlphaFoldDB" id="D6LIH4"/>
<evidence type="ECO:0000256" key="1">
    <source>
        <dbReference type="SAM" id="Phobius"/>
    </source>
</evidence>
<keyword evidence="1" id="KW-1133">Transmembrane helix</keyword>